<evidence type="ECO:0000313" key="2">
    <source>
        <dbReference type="Proteomes" id="UP000184212"/>
    </source>
</evidence>
<dbReference type="AlphaFoldDB" id="A0A1M5JTR4"/>
<sequence length="181" mass="20142">MAKHVLFFHGSGSEEGYDADAKLAASLTLNLGSGYSVRYPLLRSDGTPDLGRRKQIGREISTSEDGIILAGHSFGASMLLACLSELEIKKKIAGIFLMGTPFWSGDEDWVQAFKLQPDFAEKLNRKIPLFLYHCLDDEEVPFGHLAIYKKQLPWATFREIPTGGHQFNNDLTLVANDIKLI</sequence>
<protein>
    <recommendedName>
        <fullName evidence="3">Alpha/beta hydrolase</fullName>
    </recommendedName>
</protein>
<proteinExistence type="predicted"/>
<dbReference type="EMBL" id="FQWQ01000001">
    <property type="protein sequence ID" value="SHG43805.1"/>
    <property type="molecule type" value="Genomic_DNA"/>
</dbReference>
<dbReference type="Proteomes" id="UP000184212">
    <property type="component" value="Unassembled WGS sequence"/>
</dbReference>
<reference evidence="1 2" key="1">
    <citation type="submission" date="2016-11" db="EMBL/GenBank/DDBJ databases">
        <authorList>
            <person name="Jaros S."/>
            <person name="Januszkiewicz K."/>
            <person name="Wedrychowicz H."/>
        </authorList>
    </citation>
    <scope>NUCLEOTIDE SEQUENCE [LARGE SCALE GENOMIC DNA]</scope>
    <source>
        <strain evidence="1 2">DSM 24574</strain>
    </source>
</reference>
<dbReference type="OrthoDB" id="9804993at2"/>
<dbReference type="InterPro" id="IPR029058">
    <property type="entry name" value="AB_hydrolase_fold"/>
</dbReference>
<organism evidence="1 2">
    <name type="scientific">Chryseolinea serpens</name>
    <dbReference type="NCBI Taxonomy" id="947013"/>
    <lineage>
        <taxon>Bacteria</taxon>
        <taxon>Pseudomonadati</taxon>
        <taxon>Bacteroidota</taxon>
        <taxon>Cytophagia</taxon>
        <taxon>Cytophagales</taxon>
        <taxon>Fulvivirgaceae</taxon>
        <taxon>Chryseolinea</taxon>
    </lineage>
</organism>
<gene>
    <name evidence="1" type="ORF">SAMN04488109_0275</name>
</gene>
<keyword evidence="2" id="KW-1185">Reference proteome</keyword>
<dbReference type="Gene3D" id="3.40.50.1820">
    <property type="entry name" value="alpha/beta hydrolase"/>
    <property type="match status" value="1"/>
</dbReference>
<dbReference type="STRING" id="947013.SAMN04488109_0275"/>
<evidence type="ECO:0000313" key="1">
    <source>
        <dbReference type="EMBL" id="SHG43805.1"/>
    </source>
</evidence>
<accession>A0A1M5JTR4</accession>
<evidence type="ECO:0008006" key="3">
    <source>
        <dbReference type="Google" id="ProtNLM"/>
    </source>
</evidence>
<name>A0A1M5JTR4_9BACT</name>
<dbReference type="RefSeq" id="WP_073130221.1">
    <property type="nucleotide sequence ID" value="NZ_FQWQ01000001.1"/>
</dbReference>
<dbReference type="SUPFAM" id="SSF53474">
    <property type="entry name" value="alpha/beta-Hydrolases"/>
    <property type="match status" value="1"/>
</dbReference>